<dbReference type="AlphaFoldDB" id="A0A6A6VQA2"/>
<reference evidence="1" key="1">
    <citation type="journal article" date="2020" name="Stud. Mycol.">
        <title>101 Dothideomycetes genomes: a test case for predicting lifestyles and emergence of pathogens.</title>
        <authorList>
            <person name="Haridas S."/>
            <person name="Albert R."/>
            <person name="Binder M."/>
            <person name="Bloem J."/>
            <person name="Labutti K."/>
            <person name="Salamov A."/>
            <person name="Andreopoulos B."/>
            <person name="Baker S."/>
            <person name="Barry K."/>
            <person name="Bills G."/>
            <person name="Bluhm B."/>
            <person name="Cannon C."/>
            <person name="Castanera R."/>
            <person name="Culley D."/>
            <person name="Daum C."/>
            <person name="Ezra D."/>
            <person name="Gonzalez J."/>
            <person name="Henrissat B."/>
            <person name="Kuo A."/>
            <person name="Liang C."/>
            <person name="Lipzen A."/>
            <person name="Lutzoni F."/>
            <person name="Magnuson J."/>
            <person name="Mondo S."/>
            <person name="Nolan M."/>
            <person name="Ohm R."/>
            <person name="Pangilinan J."/>
            <person name="Park H.-J."/>
            <person name="Ramirez L."/>
            <person name="Alfaro M."/>
            <person name="Sun H."/>
            <person name="Tritt A."/>
            <person name="Yoshinaga Y."/>
            <person name="Zwiers L.-H."/>
            <person name="Turgeon B."/>
            <person name="Goodwin S."/>
            <person name="Spatafora J."/>
            <person name="Crous P."/>
            <person name="Grigoriev I."/>
        </authorList>
    </citation>
    <scope>NUCLEOTIDE SEQUENCE</scope>
    <source>
        <strain evidence="1">CBS 119925</strain>
    </source>
</reference>
<accession>A0A6A6VQA2</accession>
<protein>
    <submittedName>
        <fullName evidence="1">Uncharacterized protein</fullName>
    </submittedName>
</protein>
<sequence length="241" mass="27168">MALRPPVPILARAFSSTTRARATLQHLNPYANTRVATLSAPAKLGPVARWYLPAMAALAVGLSLIPSDLLLTTPDAPTAHARIGFAITNFLGTHNQRQNPVHMTQEERNRRLMEAYGSRSSLEDMERAFDLMGHEGLEDTRLQMSMPRTGLEDTRLQARGLEDTRLQARRLEDTRLQMNRGSGLEDTRLMMNGGGIEDTKLGRRGLEDTRLQSRNLRLMEAYGEKRSLRDLERAMEIYEVQ</sequence>
<dbReference type="Proteomes" id="UP000799440">
    <property type="component" value="Unassembled WGS sequence"/>
</dbReference>
<keyword evidence="2" id="KW-1185">Reference proteome</keyword>
<organism evidence="1 2">
    <name type="scientific">Sporormia fimetaria CBS 119925</name>
    <dbReference type="NCBI Taxonomy" id="1340428"/>
    <lineage>
        <taxon>Eukaryota</taxon>
        <taxon>Fungi</taxon>
        <taxon>Dikarya</taxon>
        <taxon>Ascomycota</taxon>
        <taxon>Pezizomycotina</taxon>
        <taxon>Dothideomycetes</taxon>
        <taxon>Pleosporomycetidae</taxon>
        <taxon>Pleosporales</taxon>
        <taxon>Sporormiaceae</taxon>
        <taxon>Sporormia</taxon>
    </lineage>
</organism>
<gene>
    <name evidence="1" type="ORF">M011DRAFT_455457</name>
</gene>
<evidence type="ECO:0000313" key="1">
    <source>
        <dbReference type="EMBL" id="KAF2751461.1"/>
    </source>
</evidence>
<dbReference type="OrthoDB" id="4338954at2759"/>
<dbReference type="EMBL" id="MU006562">
    <property type="protein sequence ID" value="KAF2751461.1"/>
    <property type="molecule type" value="Genomic_DNA"/>
</dbReference>
<name>A0A6A6VQA2_9PLEO</name>
<evidence type="ECO:0000313" key="2">
    <source>
        <dbReference type="Proteomes" id="UP000799440"/>
    </source>
</evidence>
<proteinExistence type="predicted"/>